<evidence type="ECO:0000313" key="13">
    <source>
        <dbReference type="EMBL" id="CAK8689451.1"/>
    </source>
</evidence>
<feature type="compositionally biased region" description="Basic and acidic residues" evidence="10">
    <location>
        <begin position="22"/>
        <end position="37"/>
    </location>
</feature>
<keyword evidence="5" id="KW-0347">Helicase</keyword>
<evidence type="ECO:0000256" key="10">
    <source>
        <dbReference type="SAM" id="MobiDB-lite"/>
    </source>
</evidence>
<accession>A0ABP0GCD2</accession>
<keyword evidence="4" id="KW-0378">Hydrolase</keyword>
<organism evidence="13 14">
    <name type="scientific">Clavelina lepadiformis</name>
    <name type="common">Light-bulb sea squirt</name>
    <name type="synonym">Ascidia lepadiformis</name>
    <dbReference type="NCBI Taxonomy" id="159417"/>
    <lineage>
        <taxon>Eukaryota</taxon>
        <taxon>Metazoa</taxon>
        <taxon>Chordata</taxon>
        <taxon>Tunicata</taxon>
        <taxon>Ascidiacea</taxon>
        <taxon>Aplousobranchia</taxon>
        <taxon>Clavelinidae</taxon>
        <taxon>Clavelina</taxon>
    </lineage>
</organism>
<dbReference type="PROSITE" id="PS51194">
    <property type="entry name" value="HELICASE_CTER"/>
    <property type="match status" value="1"/>
</dbReference>
<dbReference type="SMART" id="SM00490">
    <property type="entry name" value="HELICc"/>
    <property type="match status" value="1"/>
</dbReference>
<evidence type="ECO:0000256" key="3">
    <source>
        <dbReference type="ARBA" id="ARBA00022741"/>
    </source>
</evidence>
<evidence type="ECO:0000256" key="6">
    <source>
        <dbReference type="ARBA" id="ARBA00022840"/>
    </source>
</evidence>
<feature type="region of interest" description="Disordered" evidence="10">
    <location>
        <begin position="1332"/>
        <end position="1366"/>
    </location>
</feature>
<sequence length="1467" mass="162304">MDVFKNIADEKDDANLCARSPVDNREDNTEDETKTEEPIGFVPDFLDIADEADSESDMSDVDLALPSVDLEDIQEENGDLGLDQNGSKVKVSKKRKKHDPTKRRKIRKLLGQEKLNTETLLAIQEEEQRRKRLEEQALHRAAQELGSLTDLNQDSSTIQLNGTDADQASNVSSAPPNDNRTFESSYLANLLASKEPPPQVIKATKPPEKKSAAPPSEVICISSDSEDEKPQTKSETIDVSSESSDDVICTGEVEEEKPEPEDVNNSGMHIEDAKNQRDSKGRVLVNVNRPTIEPEIFLAPQLANAVQPHQIGGIRFMFDNIVESLAHYESSTGFGCILAHSMGLGKTLQVISFVDIFLRYTTAKTVLCVVPVNTLMNWVAEFNMWLPPKSKCVNENPARVWPRAFTVHLLCDIHKTVDSRSKVVSQWNEEGGVLLLGYEMYRLLTSRKPRKKRRRKNAGKDEEPAIVDVEEEDRLSSLAAGMQDSLLKPGPDLIVCDEGHRIKNSHASISQMLKNVRTKRRIVLTGYPLQNNLMEYWCMVDFVRPNFLGTKQEFSNMFERPILNGQCADSTESDVRLMRFRSHVLHSLLKGFVQRRSHSVLRDTLPLKEEHVLLIRLSEWQKKLYNKFWTTNMVGSSGSWCSSLNPIKAFSICCKIWNHPDVFYRTVVAKTDSVQESNGLDPDFDIPESVDGLPTMKPRSSRKQFSNSPAQELYNAAATVVNRNSPTAPGPLVPGSNSSTPPSITQTSTGFNPFGNDDKEKGVTNYDWAKDLLAGYSPGVLEISGKMVILMQLVHSAVAVDDRILVFSQSLSTLSLIEEFLAQMFVPRTSDEEQPRKWAKNESYFRLDGNTHTADREKMINQFNSPQNKNIHLFLLSTRAGCLGINLIGANRVVVFDASWNPCHDAQAVCRVYRYGQQKTCHIYRLVCDQSMERKIYERQVSKQGMADRVVDKLNPAQIFTRQDVLSLMEYSNEELPKVDFENIEEDLFDPLLAQTCKLYGHWFTKKPFTHESLLLDCKDQRLTKAEKRAAEKSYERDKLASSAYNYGRQSYTGFYGSRSNSPKPALPRNASTGNLQSHHMRNGIRPIANVRPMQSTPLPMQLQSQLPMAQNQNFIIHHKSGMSVQRVVASTNIPLPPQNTSTTTTAGQSTKIHTGETIFLIHGRKGTYIRTLQGRIFAVRSNDANRFGPPTAGPSIRIPGNDSLTSHLSEGDLQSFENIPANSPSFNPAASVTASFLDSLATSTNSNGFPGILPPPPPFYPGASNNGSTFVNGFSDSTPPFHQRHSNSYPRFPAMVPPMSGYQPASSASDINGFASASSASTGGGAGNPIFSDFPNFSSSPQMPHMSSNADTDPNKNAYDASAPGASANADGFPMASNNHLYPDSSSMADTNSIFTMNGASPLSHISSSNGFPPLTSSLPSKNPGKGLTSAMDLSLASQASEPSVPSAPAENMVSDDFDLPDLLNW</sequence>
<dbReference type="Gene3D" id="3.40.50.10810">
    <property type="entry name" value="Tandem AAA-ATPase domain"/>
    <property type="match status" value="1"/>
</dbReference>
<feature type="region of interest" description="Disordered" evidence="10">
    <location>
        <begin position="72"/>
        <end position="106"/>
    </location>
</feature>
<feature type="compositionally biased region" description="Polar residues" evidence="10">
    <location>
        <begin position="1336"/>
        <end position="1353"/>
    </location>
</feature>
<dbReference type="PROSITE" id="PS51192">
    <property type="entry name" value="HELICASE_ATP_BIND_1"/>
    <property type="match status" value="1"/>
</dbReference>
<evidence type="ECO:0000256" key="7">
    <source>
        <dbReference type="ARBA" id="ARBA00023125"/>
    </source>
</evidence>
<dbReference type="SUPFAM" id="SSF52540">
    <property type="entry name" value="P-loop containing nucleoside triphosphate hydrolases"/>
    <property type="match status" value="2"/>
</dbReference>
<dbReference type="InterPro" id="IPR049730">
    <property type="entry name" value="SNF2/RAD54-like_C"/>
</dbReference>
<dbReference type="InterPro" id="IPR038718">
    <property type="entry name" value="SNF2-like_sf"/>
</dbReference>
<dbReference type="InterPro" id="IPR001650">
    <property type="entry name" value="Helicase_C-like"/>
</dbReference>
<keyword evidence="3" id="KW-0547">Nucleotide-binding</keyword>
<proteinExistence type="inferred from homology"/>
<keyword evidence="8" id="KW-0539">Nucleus</keyword>
<comment type="caution">
    <text evidence="13">The sequence shown here is derived from an EMBL/GenBank/DDBJ whole genome shotgun (WGS) entry which is preliminary data.</text>
</comment>
<protein>
    <recommendedName>
        <fullName evidence="15">Helicase ARIP4</fullName>
    </recommendedName>
</protein>
<name>A0ABP0GCD2_CLALP</name>
<dbReference type="PANTHER" id="PTHR45797">
    <property type="entry name" value="RAD54-LIKE"/>
    <property type="match status" value="1"/>
</dbReference>
<comment type="similarity">
    <text evidence="2">Belongs to the SNF2/RAD54 helicase family.</text>
</comment>
<feature type="domain" description="Helicase ATP-binding" evidence="11">
    <location>
        <begin position="327"/>
        <end position="546"/>
    </location>
</feature>
<evidence type="ECO:0000259" key="12">
    <source>
        <dbReference type="PROSITE" id="PS51194"/>
    </source>
</evidence>
<dbReference type="InterPro" id="IPR044573">
    <property type="entry name" value="ARIP4_DEXHc"/>
</dbReference>
<keyword evidence="9" id="KW-0175">Coiled coil</keyword>
<keyword evidence="6" id="KW-0067">ATP-binding</keyword>
<feature type="compositionally biased region" description="Polar residues" evidence="10">
    <location>
        <begin position="149"/>
        <end position="187"/>
    </location>
</feature>
<dbReference type="Pfam" id="PF00176">
    <property type="entry name" value="SNF2-rel_dom"/>
    <property type="match status" value="1"/>
</dbReference>
<evidence type="ECO:0000259" key="11">
    <source>
        <dbReference type="PROSITE" id="PS51192"/>
    </source>
</evidence>
<dbReference type="Gene3D" id="1.20.120.850">
    <property type="entry name" value="SWI2/SNF2 ATPases, N-terminal domain"/>
    <property type="match status" value="1"/>
</dbReference>
<evidence type="ECO:0000313" key="14">
    <source>
        <dbReference type="Proteomes" id="UP001642483"/>
    </source>
</evidence>
<feature type="compositionally biased region" description="Basic residues" evidence="10">
    <location>
        <begin position="90"/>
        <end position="106"/>
    </location>
</feature>
<dbReference type="InterPro" id="IPR044574">
    <property type="entry name" value="ARIP4-like"/>
</dbReference>
<dbReference type="Gene3D" id="3.40.50.300">
    <property type="entry name" value="P-loop containing nucleotide triphosphate hydrolases"/>
    <property type="match status" value="2"/>
</dbReference>
<evidence type="ECO:0008006" key="15">
    <source>
        <dbReference type="Google" id="ProtNLM"/>
    </source>
</evidence>
<dbReference type="CDD" id="cd18069">
    <property type="entry name" value="DEXHc_ARIP4"/>
    <property type="match status" value="1"/>
</dbReference>
<dbReference type="Pfam" id="PF00271">
    <property type="entry name" value="Helicase_C"/>
    <property type="match status" value="1"/>
</dbReference>
<dbReference type="Proteomes" id="UP001642483">
    <property type="component" value="Unassembled WGS sequence"/>
</dbReference>
<feature type="compositionally biased region" description="Low complexity" evidence="10">
    <location>
        <begin position="237"/>
        <end position="246"/>
    </location>
</feature>
<comment type="subcellular location">
    <subcellularLocation>
        <location evidence="1">Nucleus</location>
    </subcellularLocation>
</comment>
<feature type="region of interest" description="Disordered" evidence="10">
    <location>
        <begin position="1"/>
        <end position="40"/>
    </location>
</feature>
<keyword evidence="7" id="KW-0238">DNA-binding</keyword>
<feature type="coiled-coil region" evidence="9">
    <location>
        <begin position="116"/>
        <end position="144"/>
    </location>
</feature>
<feature type="domain" description="Helicase C-terminal" evidence="12">
    <location>
        <begin position="792"/>
        <end position="958"/>
    </location>
</feature>
<evidence type="ECO:0000256" key="1">
    <source>
        <dbReference type="ARBA" id="ARBA00004123"/>
    </source>
</evidence>
<evidence type="ECO:0000256" key="4">
    <source>
        <dbReference type="ARBA" id="ARBA00022801"/>
    </source>
</evidence>
<keyword evidence="14" id="KW-1185">Reference proteome</keyword>
<dbReference type="CDD" id="cd18793">
    <property type="entry name" value="SF2_C_SNF"/>
    <property type="match status" value="1"/>
</dbReference>
<evidence type="ECO:0000256" key="9">
    <source>
        <dbReference type="SAM" id="Coils"/>
    </source>
</evidence>
<feature type="region of interest" description="Disordered" evidence="10">
    <location>
        <begin position="1056"/>
        <end position="1080"/>
    </location>
</feature>
<dbReference type="InterPro" id="IPR000330">
    <property type="entry name" value="SNF2_N"/>
</dbReference>
<reference evidence="13 14" key="1">
    <citation type="submission" date="2024-02" db="EMBL/GenBank/DDBJ databases">
        <authorList>
            <person name="Daric V."/>
            <person name="Darras S."/>
        </authorList>
    </citation>
    <scope>NUCLEOTIDE SEQUENCE [LARGE SCALE GENOMIC DNA]</scope>
</reference>
<evidence type="ECO:0000256" key="8">
    <source>
        <dbReference type="ARBA" id="ARBA00023242"/>
    </source>
</evidence>
<dbReference type="InterPro" id="IPR014001">
    <property type="entry name" value="Helicase_ATP-bd"/>
</dbReference>
<dbReference type="InterPro" id="IPR027417">
    <property type="entry name" value="P-loop_NTPase"/>
</dbReference>
<feature type="region of interest" description="Disordered" evidence="10">
    <location>
        <begin position="725"/>
        <end position="757"/>
    </location>
</feature>
<feature type="region of interest" description="Disordered" evidence="10">
    <location>
        <begin position="1415"/>
        <end position="1467"/>
    </location>
</feature>
<feature type="region of interest" description="Disordered" evidence="10">
    <location>
        <begin position="144"/>
        <end position="246"/>
    </location>
</feature>
<feature type="compositionally biased region" description="Low complexity" evidence="10">
    <location>
        <begin position="736"/>
        <end position="749"/>
    </location>
</feature>
<dbReference type="PANTHER" id="PTHR45797:SF1">
    <property type="entry name" value="HELICASE ARIP4"/>
    <property type="match status" value="1"/>
</dbReference>
<evidence type="ECO:0000256" key="5">
    <source>
        <dbReference type="ARBA" id="ARBA00022806"/>
    </source>
</evidence>
<evidence type="ECO:0000256" key="2">
    <source>
        <dbReference type="ARBA" id="ARBA00007025"/>
    </source>
</evidence>
<dbReference type="EMBL" id="CAWYQH010000108">
    <property type="protein sequence ID" value="CAK8689451.1"/>
    <property type="molecule type" value="Genomic_DNA"/>
</dbReference>
<gene>
    <name evidence="13" type="ORF">CVLEPA_LOCUS21454</name>
</gene>
<dbReference type="SMART" id="SM00487">
    <property type="entry name" value="DEXDc"/>
    <property type="match status" value="1"/>
</dbReference>